<protein>
    <submittedName>
        <fullName evidence="1">Putative secreted protein</fullName>
    </submittedName>
</protein>
<evidence type="ECO:0000313" key="1">
    <source>
        <dbReference type="EMBL" id="JAW16151.1"/>
    </source>
</evidence>
<name>A0A224Y6E5_9HEMI</name>
<accession>A0A224Y6E5</accession>
<sequence length="70" mass="7460">MVPLAPQQALLASPLPLMANVVVAVPPEEVVSRAQVGGHLGHAALVHNRLELVLKDILASTELLLYQLSF</sequence>
<reference evidence="1" key="1">
    <citation type="journal article" date="2018" name="PLoS Negl. Trop. Dis.">
        <title>An insight into the salivary gland and fat body transcriptome of Panstrongylus lignarius (Hemiptera: Heteroptera), the main vector of Chagas disease in Peru.</title>
        <authorList>
            <person name="Nevoa J.C."/>
            <person name="Mendes M.T."/>
            <person name="da Silva M.V."/>
            <person name="Soares S.C."/>
            <person name="Oliveira C.J.F."/>
            <person name="Ribeiro J.M.C."/>
        </authorList>
    </citation>
    <scope>NUCLEOTIDE SEQUENCE</scope>
</reference>
<dbReference type="EMBL" id="GFTR01000275">
    <property type="protein sequence ID" value="JAW16151.1"/>
    <property type="molecule type" value="Transcribed_RNA"/>
</dbReference>
<organism evidence="1">
    <name type="scientific">Panstrongylus lignarius</name>
    <dbReference type="NCBI Taxonomy" id="156445"/>
    <lineage>
        <taxon>Eukaryota</taxon>
        <taxon>Metazoa</taxon>
        <taxon>Ecdysozoa</taxon>
        <taxon>Arthropoda</taxon>
        <taxon>Hexapoda</taxon>
        <taxon>Insecta</taxon>
        <taxon>Pterygota</taxon>
        <taxon>Neoptera</taxon>
        <taxon>Paraneoptera</taxon>
        <taxon>Hemiptera</taxon>
        <taxon>Heteroptera</taxon>
        <taxon>Panheteroptera</taxon>
        <taxon>Cimicomorpha</taxon>
        <taxon>Reduviidae</taxon>
        <taxon>Triatominae</taxon>
        <taxon>Panstrongylus</taxon>
    </lineage>
</organism>
<dbReference type="AlphaFoldDB" id="A0A224Y6E5"/>
<proteinExistence type="predicted"/>